<dbReference type="PANTHER" id="PTHR46060:SF2">
    <property type="entry name" value="HISTONE-LYSINE N-METHYLTRANSFERASE SETMAR"/>
    <property type="match status" value="1"/>
</dbReference>
<dbReference type="GO" id="GO:0031297">
    <property type="term" value="P:replication fork processing"/>
    <property type="evidence" value="ECO:0007669"/>
    <property type="project" value="TreeGrafter"/>
</dbReference>
<dbReference type="Proteomes" id="UP000046392">
    <property type="component" value="Unplaced"/>
</dbReference>
<dbReference type="GO" id="GO:0003690">
    <property type="term" value="F:double-stranded DNA binding"/>
    <property type="evidence" value="ECO:0007669"/>
    <property type="project" value="TreeGrafter"/>
</dbReference>
<dbReference type="InterPro" id="IPR036397">
    <property type="entry name" value="RNaseH_sf"/>
</dbReference>
<dbReference type="GO" id="GO:0044547">
    <property type="term" value="F:DNA topoisomerase binding"/>
    <property type="evidence" value="ECO:0007669"/>
    <property type="project" value="TreeGrafter"/>
</dbReference>
<dbReference type="GO" id="GO:0044774">
    <property type="term" value="P:mitotic DNA integrity checkpoint signaling"/>
    <property type="evidence" value="ECO:0007669"/>
    <property type="project" value="TreeGrafter"/>
</dbReference>
<dbReference type="GO" id="GO:0042800">
    <property type="term" value="F:histone H3K4 methyltransferase activity"/>
    <property type="evidence" value="ECO:0007669"/>
    <property type="project" value="TreeGrafter"/>
</dbReference>
<dbReference type="GO" id="GO:0000793">
    <property type="term" value="C:condensed chromosome"/>
    <property type="evidence" value="ECO:0007669"/>
    <property type="project" value="TreeGrafter"/>
</dbReference>
<reference evidence="2" key="1">
    <citation type="submission" date="2017-02" db="UniProtKB">
        <authorList>
            <consortium name="WormBaseParasite"/>
        </authorList>
    </citation>
    <scope>IDENTIFICATION</scope>
</reference>
<dbReference type="GO" id="GO:0035861">
    <property type="term" value="C:site of double-strand break"/>
    <property type="evidence" value="ECO:0007669"/>
    <property type="project" value="TreeGrafter"/>
</dbReference>
<protein>
    <submittedName>
        <fullName evidence="2">DDE_3 domain-containing protein</fullName>
    </submittedName>
</protein>
<proteinExistence type="predicted"/>
<dbReference type="GO" id="GO:0000014">
    <property type="term" value="F:single-stranded DNA endodeoxyribonuclease activity"/>
    <property type="evidence" value="ECO:0007669"/>
    <property type="project" value="TreeGrafter"/>
</dbReference>
<dbReference type="WBParaSite" id="SPAL_0001606400.1">
    <property type="protein sequence ID" value="SPAL_0001606400.1"/>
    <property type="gene ID" value="SPAL_0001606400"/>
</dbReference>
<dbReference type="AlphaFoldDB" id="A0A0N5CDX3"/>
<evidence type="ECO:0000313" key="2">
    <source>
        <dbReference type="WBParaSite" id="SPAL_0001606400.1"/>
    </source>
</evidence>
<dbReference type="GO" id="GO:0046975">
    <property type="term" value="F:histone H3K36 methyltransferase activity"/>
    <property type="evidence" value="ECO:0007669"/>
    <property type="project" value="TreeGrafter"/>
</dbReference>
<name>A0A0N5CDX3_STREA</name>
<sequence>MKPGETINSESYCQVLEEMHQKLSQKMPTLVNRKGPILLHDNSKSHVSKKILQKLNELGYETLPYPAYSSDLASTDFHFFKHLDNFLTKKIFRNDEDIKTDFEAFIESRTPDFYANGINKLVSRCNNV</sequence>
<dbReference type="GO" id="GO:0015074">
    <property type="term" value="P:DNA integration"/>
    <property type="evidence" value="ECO:0007669"/>
    <property type="project" value="TreeGrafter"/>
</dbReference>
<dbReference type="Gene3D" id="3.30.420.10">
    <property type="entry name" value="Ribonuclease H-like superfamily/Ribonuclease H"/>
    <property type="match status" value="1"/>
</dbReference>
<dbReference type="GO" id="GO:0003697">
    <property type="term" value="F:single-stranded DNA binding"/>
    <property type="evidence" value="ECO:0007669"/>
    <property type="project" value="TreeGrafter"/>
</dbReference>
<keyword evidence="1" id="KW-1185">Reference proteome</keyword>
<accession>A0A0N5CDX3</accession>
<dbReference type="InterPro" id="IPR052709">
    <property type="entry name" value="Transposase-MT_Hybrid"/>
</dbReference>
<dbReference type="GO" id="GO:0005634">
    <property type="term" value="C:nucleus"/>
    <property type="evidence" value="ECO:0007669"/>
    <property type="project" value="TreeGrafter"/>
</dbReference>
<dbReference type="GO" id="GO:0006303">
    <property type="term" value="P:double-strand break repair via nonhomologous end joining"/>
    <property type="evidence" value="ECO:0007669"/>
    <property type="project" value="TreeGrafter"/>
</dbReference>
<evidence type="ECO:0000313" key="1">
    <source>
        <dbReference type="Proteomes" id="UP000046392"/>
    </source>
</evidence>
<organism evidence="1 2">
    <name type="scientific">Strongyloides papillosus</name>
    <name type="common">Intestinal threadworm</name>
    <dbReference type="NCBI Taxonomy" id="174720"/>
    <lineage>
        <taxon>Eukaryota</taxon>
        <taxon>Metazoa</taxon>
        <taxon>Ecdysozoa</taxon>
        <taxon>Nematoda</taxon>
        <taxon>Chromadorea</taxon>
        <taxon>Rhabditida</taxon>
        <taxon>Tylenchina</taxon>
        <taxon>Panagrolaimomorpha</taxon>
        <taxon>Strongyloidoidea</taxon>
        <taxon>Strongyloididae</taxon>
        <taxon>Strongyloides</taxon>
    </lineage>
</organism>
<dbReference type="STRING" id="174720.A0A0N5CDX3"/>
<dbReference type="GO" id="GO:0000729">
    <property type="term" value="P:DNA double-strand break processing"/>
    <property type="evidence" value="ECO:0007669"/>
    <property type="project" value="TreeGrafter"/>
</dbReference>
<dbReference type="PANTHER" id="PTHR46060">
    <property type="entry name" value="MARINER MOS1 TRANSPOSASE-LIKE PROTEIN"/>
    <property type="match status" value="1"/>
</dbReference>